<name>A0AA44W118_9VIBR</name>
<dbReference type="PANTHER" id="PTHR46401">
    <property type="entry name" value="GLYCOSYLTRANSFERASE WBBK-RELATED"/>
    <property type="match status" value="1"/>
</dbReference>
<dbReference type="RefSeq" id="WP_102336640.1">
    <property type="nucleotide sequence ID" value="NZ_JAAHTI010000003.1"/>
</dbReference>
<feature type="domain" description="WsaF C-terminal" evidence="3">
    <location>
        <begin position="238"/>
        <end position="362"/>
    </location>
</feature>
<dbReference type="Pfam" id="PF22772">
    <property type="entry name" value="WsaF_C"/>
    <property type="match status" value="1"/>
</dbReference>
<protein>
    <recommendedName>
        <fullName evidence="6">Glycosyltransferase</fullName>
    </recommendedName>
</protein>
<keyword evidence="5" id="KW-1185">Reference proteome</keyword>
<reference evidence="4 5" key="1">
    <citation type="journal article" date="2018" name="Nature">
        <title>A major lineage of non-tailed dsDNA viruses as unrecognized killers of marine bacteria.</title>
        <authorList>
            <person name="Kauffman K.M."/>
            <person name="Hussain F.A."/>
            <person name="Yang J."/>
            <person name="Arevalo P."/>
            <person name="Brown J.M."/>
            <person name="Chang W.K."/>
            <person name="VanInsberghe D."/>
            <person name="Elsherbini J."/>
            <person name="Sharma R.S."/>
            <person name="Cutler M.B."/>
            <person name="Kelly L."/>
            <person name="Polz M.F."/>
        </authorList>
    </citation>
    <scope>NUCLEOTIDE SEQUENCE [LARGE SCALE GENOMIC DNA]</scope>
    <source>
        <strain evidence="4 5">10N.286.55.E1</strain>
    </source>
</reference>
<organism evidence="4 5">
    <name type="scientific">Vibrio lentus</name>
    <dbReference type="NCBI Taxonomy" id="136468"/>
    <lineage>
        <taxon>Bacteria</taxon>
        <taxon>Pseudomonadati</taxon>
        <taxon>Pseudomonadota</taxon>
        <taxon>Gammaproteobacteria</taxon>
        <taxon>Vibrionales</taxon>
        <taxon>Vibrionaceae</taxon>
        <taxon>Vibrio</taxon>
    </lineage>
</organism>
<dbReference type="AlphaFoldDB" id="A0AA44W118"/>
<dbReference type="Pfam" id="PF21374">
    <property type="entry name" value="WsaF_N"/>
    <property type="match status" value="1"/>
</dbReference>
<dbReference type="GO" id="GO:0016757">
    <property type="term" value="F:glycosyltransferase activity"/>
    <property type="evidence" value="ECO:0007669"/>
    <property type="project" value="TreeGrafter"/>
</dbReference>
<evidence type="ECO:0000313" key="4">
    <source>
        <dbReference type="EMBL" id="PME33325.1"/>
    </source>
</evidence>
<dbReference type="Proteomes" id="UP000239763">
    <property type="component" value="Unassembled WGS sequence"/>
</dbReference>
<comment type="caution">
    <text evidence="4">The sequence shown here is derived from an EMBL/GenBank/DDBJ whole genome shotgun (WGS) entry which is preliminary data.</text>
</comment>
<dbReference type="Gene3D" id="3.40.50.2000">
    <property type="entry name" value="Glycogen Phosphorylase B"/>
    <property type="match status" value="1"/>
</dbReference>
<feature type="domain" description="WsaF N-terminal" evidence="2">
    <location>
        <begin position="157"/>
        <end position="191"/>
    </location>
</feature>
<evidence type="ECO:0000259" key="2">
    <source>
        <dbReference type="Pfam" id="PF21374"/>
    </source>
</evidence>
<dbReference type="InterPro" id="IPR048510">
    <property type="entry name" value="WsaF_N"/>
</dbReference>
<sequence length="406" mass="46554">MNKLKLLCEISFGYYKQHGFIELFKKVFNYIRSPRSITKTDIATHYSFISRDDFGYEWTEGLAAENTINWVIPNFNIGSGGHLNIFRFISFLESSGYVINIVIDEPNCGQDTNKLKKVICDNFVNLEANVFFGIENAPVAFSTFATSWTTAYTVKSYRTTKRKFYFVQDFEPLFYPLSSEYAFAENTYKFGFTGITAGKWLSDKLSTEYGMECDYVGFSYDKDRYSALKVNDKKTNKKRIFFYARPPTPRRALELGILALQNVCKQRNDVEVVFAGWDLSAYSFNFDYESHGVVSLDELPELYRSCDMGLVLSFTNLSLLPLELMASGVPVVSNTGKNVEWLLNKDICQFAESDVNSITRALLQLIDEENYLEDLKAKGISFAEQTSWKDEGLKFVNIYDTFLKGE</sequence>
<dbReference type="SUPFAM" id="SSF53756">
    <property type="entry name" value="UDP-Glycosyltransferase/glycogen phosphorylase"/>
    <property type="match status" value="1"/>
</dbReference>
<accession>A0AA44W118</accession>
<dbReference type="GO" id="GO:0030247">
    <property type="term" value="F:polysaccharide binding"/>
    <property type="evidence" value="ECO:0007669"/>
    <property type="project" value="InterPro"/>
</dbReference>
<dbReference type="GO" id="GO:0009103">
    <property type="term" value="P:lipopolysaccharide biosynthetic process"/>
    <property type="evidence" value="ECO:0007669"/>
    <property type="project" value="TreeGrafter"/>
</dbReference>
<dbReference type="PANTHER" id="PTHR46401:SF2">
    <property type="entry name" value="GLYCOSYLTRANSFERASE WBBK-RELATED"/>
    <property type="match status" value="1"/>
</dbReference>
<dbReference type="EMBL" id="MCSB01000001">
    <property type="protein sequence ID" value="PME33325.1"/>
    <property type="molecule type" value="Genomic_DNA"/>
</dbReference>
<evidence type="ECO:0000259" key="3">
    <source>
        <dbReference type="Pfam" id="PF22772"/>
    </source>
</evidence>
<evidence type="ECO:0000313" key="5">
    <source>
        <dbReference type="Proteomes" id="UP000239763"/>
    </source>
</evidence>
<proteinExistence type="predicted"/>
<keyword evidence="1" id="KW-0808">Transferase</keyword>
<dbReference type="Gene3D" id="3.40.50.11090">
    <property type="match status" value="1"/>
</dbReference>
<dbReference type="GeneID" id="89292480"/>
<gene>
    <name evidence="4" type="ORF">BCV38_00785</name>
</gene>
<evidence type="ECO:0008006" key="6">
    <source>
        <dbReference type="Google" id="ProtNLM"/>
    </source>
</evidence>
<dbReference type="InterPro" id="IPR055050">
    <property type="entry name" value="WsaF_C"/>
</dbReference>
<evidence type="ECO:0000256" key="1">
    <source>
        <dbReference type="ARBA" id="ARBA00022679"/>
    </source>
</evidence>